<reference evidence="2" key="1">
    <citation type="submission" date="2020-05" db="EMBL/GenBank/DDBJ databases">
        <title>Mycena genomes resolve the evolution of fungal bioluminescence.</title>
        <authorList>
            <person name="Tsai I.J."/>
        </authorList>
    </citation>
    <scope>NUCLEOTIDE SEQUENCE</scope>
    <source>
        <strain evidence="2">160909Yilan</strain>
    </source>
</reference>
<evidence type="ECO:0000313" key="2">
    <source>
        <dbReference type="EMBL" id="KAF7378052.1"/>
    </source>
</evidence>
<feature type="compositionally biased region" description="Low complexity" evidence="1">
    <location>
        <begin position="234"/>
        <end position="246"/>
    </location>
</feature>
<dbReference type="Proteomes" id="UP000623467">
    <property type="component" value="Unassembled WGS sequence"/>
</dbReference>
<dbReference type="EMBL" id="JACAZH010000001">
    <property type="protein sequence ID" value="KAF7378052.1"/>
    <property type="molecule type" value="Genomic_DNA"/>
</dbReference>
<gene>
    <name evidence="2" type="ORF">MSAN_00229200</name>
</gene>
<feature type="compositionally biased region" description="Basic and acidic residues" evidence="1">
    <location>
        <begin position="1"/>
        <end position="16"/>
    </location>
</feature>
<protein>
    <submittedName>
        <fullName evidence="2">SET domain-containing protein</fullName>
    </submittedName>
</protein>
<organism evidence="2 3">
    <name type="scientific">Mycena sanguinolenta</name>
    <dbReference type="NCBI Taxonomy" id="230812"/>
    <lineage>
        <taxon>Eukaryota</taxon>
        <taxon>Fungi</taxon>
        <taxon>Dikarya</taxon>
        <taxon>Basidiomycota</taxon>
        <taxon>Agaricomycotina</taxon>
        <taxon>Agaricomycetes</taxon>
        <taxon>Agaricomycetidae</taxon>
        <taxon>Agaricales</taxon>
        <taxon>Marasmiineae</taxon>
        <taxon>Mycenaceae</taxon>
        <taxon>Mycena</taxon>
    </lineage>
</organism>
<sequence length="455" mass="49145">MLKQSGETRVRVRDPEMSNASKQKRSKRKDKDDAKELWCPSPTPSEDWGSDAGVDFEFKIIGEEVGYKGKIKYEVNTALRRVNSASPYFQVLWHDWQRSDGTSTTWEDPADNAAIQNAVYDWDLERIANLSDNPDVELWGTTDIVNTRTRLRKQGYEEPTEEDMATFQADGDALVRRMEELMAESKEACPHLFLQDSSSRSKTHAPTTASRSQAQTGPSRVDVNAEAGPSRLGPAAAPARFSAQAPLTASSSRLPAKRPAISLPPPGVSPHRAGSPAISVSSSADSVELISTNPAPGGKRRAISPPKGASSPPPKRRGQPPLCEKSDKLRATSSASLLKPSSIASAEKSLPNTPRSSVPPLGKRKATSPPRAAHPPPPKLRAPRDDASASFSVIRATRSDKLRPTASAATAIVDSDDDDAAFRKCVCGTLLPPLDVYQPAVCDTCRSPAKREDIP</sequence>
<evidence type="ECO:0000313" key="3">
    <source>
        <dbReference type="Proteomes" id="UP000623467"/>
    </source>
</evidence>
<keyword evidence="3" id="KW-1185">Reference proteome</keyword>
<feature type="region of interest" description="Disordered" evidence="1">
    <location>
        <begin position="1"/>
        <end position="50"/>
    </location>
</feature>
<evidence type="ECO:0000256" key="1">
    <source>
        <dbReference type="SAM" id="MobiDB-lite"/>
    </source>
</evidence>
<comment type="caution">
    <text evidence="2">The sequence shown here is derived from an EMBL/GenBank/DDBJ whole genome shotgun (WGS) entry which is preliminary data.</text>
</comment>
<feature type="compositionally biased region" description="Low complexity" evidence="1">
    <location>
        <begin position="275"/>
        <end position="291"/>
    </location>
</feature>
<feature type="region of interest" description="Disordered" evidence="1">
    <location>
        <begin position="192"/>
        <end position="390"/>
    </location>
</feature>
<feature type="compositionally biased region" description="Polar residues" evidence="1">
    <location>
        <begin position="195"/>
        <end position="218"/>
    </location>
</feature>
<accession>A0A8H6ZIL0</accession>
<dbReference type="OrthoDB" id="3059359at2759"/>
<name>A0A8H6ZIL0_9AGAR</name>
<dbReference type="AlphaFoldDB" id="A0A8H6ZIL0"/>
<proteinExistence type="predicted"/>